<reference evidence="2" key="2">
    <citation type="submission" date="2016-01" db="EMBL/GenBank/DDBJ databases">
        <title>Draft Genome Sequence of Paenibacillus amylolyticus Heshi-A3 that Was Isolated from Fermented Rice Bran with Aging Salted Mackerel, Which Was Named Heshiko as Traditional Fermented Seafood in Japan.</title>
        <authorList>
            <person name="Akuzawa S."/>
            <person name="Nakagawa J."/>
            <person name="Kanekatsu T."/>
            <person name="Kubota E."/>
            <person name="Ohtake R."/>
            <person name="Suzuki T."/>
            <person name="Kanesaki Y."/>
        </authorList>
    </citation>
    <scope>NUCLEOTIDE SEQUENCE [LARGE SCALE GENOMIC DNA]</scope>
    <source>
        <strain evidence="2">Heshi-A3</strain>
    </source>
</reference>
<name>A0A117I3P1_PAEAM</name>
<organism evidence="1 2">
    <name type="scientific">Paenibacillus amylolyticus</name>
    <dbReference type="NCBI Taxonomy" id="1451"/>
    <lineage>
        <taxon>Bacteria</taxon>
        <taxon>Bacillati</taxon>
        <taxon>Bacillota</taxon>
        <taxon>Bacilli</taxon>
        <taxon>Bacillales</taxon>
        <taxon>Paenibacillaceae</taxon>
        <taxon>Paenibacillus</taxon>
    </lineage>
</organism>
<comment type="caution">
    <text evidence="1">The sequence shown here is derived from an EMBL/GenBank/DDBJ whole genome shotgun (WGS) entry which is preliminary data.</text>
</comment>
<dbReference type="EMBL" id="BCNV01000011">
    <property type="protein sequence ID" value="GAS85655.1"/>
    <property type="molecule type" value="Genomic_DNA"/>
</dbReference>
<evidence type="ECO:0000313" key="2">
    <source>
        <dbReference type="Proteomes" id="UP000069697"/>
    </source>
</evidence>
<dbReference type="Proteomes" id="UP000069697">
    <property type="component" value="Unassembled WGS sequence"/>
</dbReference>
<protein>
    <submittedName>
        <fullName evidence="1">Uncharacterized protein</fullName>
    </submittedName>
</protein>
<evidence type="ECO:0000313" key="1">
    <source>
        <dbReference type="EMBL" id="GAS85655.1"/>
    </source>
</evidence>
<gene>
    <name evidence="1" type="ORF">PAHA3_5789</name>
</gene>
<accession>A0A117I3P1</accession>
<reference evidence="1 2" key="1">
    <citation type="journal article" date="2016" name="Genome Announc.">
        <title>Draft Genome Sequence of Paenibacillus amylolyticus Heshi-A3, Isolated from Fermented Rice Bran in a Japanese Fermented Seafood Dish.</title>
        <authorList>
            <person name="Akuzawa S."/>
            <person name="Nagaoka J."/>
            <person name="Kanekatsu M."/>
            <person name="Kubota E."/>
            <person name="Ohtake R."/>
            <person name="Suzuki T."/>
            <person name="Kanesaki Y."/>
        </authorList>
    </citation>
    <scope>NUCLEOTIDE SEQUENCE [LARGE SCALE GENOMIC DNA]</scope>
    <source>
        <strain evidence="1 2">Heshi-A3</strain>
    </source>
</reference>
<proteinExistence type="predicted"/>
<dbReference type="AlphaFoldDB" id="A0A117I3P1"/>
<sequence length="149" mass="16810">MRPLILADWIKADGIAQLLHIQLYDRRGELHTSSIAPCTDPVLAIQLALEVVEFAEIGGGFDLQTSDREIFKVALEDPEIAAYIVHPLDMAQLTRIVKESPDVYRELFPSESPSVEAPVIPELTGWCGRFVRWLKRIIQIIEKGEMTND</sequence>
<dbReference type="RefSeq" id="WP_062837960.1">
    <property type="nucleotide sequence ID" value="NZ_BCNV01000011.1"/>
</dbReference>